<accession>A0AC58RNZ9</accession>
<dbReference type="RefSeq" id="XP_075074461.1">
    <property type="nucleotide sequence ID" value="XM_075218360.1"/>
</dbReference>
<evidence type="ECO:0000313" key="1">
    <source>
        <dbReference type="Proteomes" id="UP000790787"/>
    </source>
</evidence>
<protein>
    <submittedName>
        <fullName evidence="2">Uncharacterized protein LOC142162058</fullName>
    </submittedName>
</protein>
<evidence type="ECO:0000313" key="2">
    <source>
        <dbReference type="RefSeq" id="XP_075074461.1"/>
    </source>
</evidence>
<organism evidence="1 2">
    <name type="scientific">Nicotiana tabacum</name>
    <name type="common">Common tobacco</name>
    <dbReference type="NCBI Taxonomy" id="4097"/>
    <lineage>
        <taxon>Eukaryota</taxon>
        <taxon>Viridiplantae</taxon>
        <taxon>Streptophyta</taxon>
        <taxon>Embryophyta</taxon>
        <taxon>Tracheophyta</taxon>
        <taxon>Spermatophyta</taxon>
        <taxon>Magnoliopsida</taxon>
        <taxon>eudicotyledons</taxon>
        <taxon>Gunneridae</taxon>
        <taxon>Pentapetalae</taxon>
        <taxon>asterids</taxon>
        <taxon>lamiids</taxon>
        <taxon>Solanales</taxon>
        <taxon>Solanaceae</taxon>
        <taxon>Nicotianoideae</taxon>
        <taxon>Nicotianeae</taxon>
        <taxon>Nicotiana</taxon>
    </lineage>
</organism>
<proteinExistence type="predicted"/>
<dbReference type="Proteomes" id="UP000790787">
    <property type="component" value="Chromosome 7"/>
</dbReference>
<reference evidence="2" key="2">
    <citation type="submission" date="2025-08" db="UniProtKB">
        <authorList>
            <consortium name="RefSeq"/>
        </authorList>
    </citation>
    <scope>IDENTIFICATION</scope>
    <source>
        <tissue evidence="2">Leaf</tissue>
    </source>
</reference>
<sequence>MHIVAPLPHTNRGQDSLGNSCLIMTDISSVETKDSKENRLTGNIESTRKALIAWDRLCCPRVAGGLTLLDIGTWNKAAMCKLLWNLCKKKDKLSMQWVHVYYKKYNLGWGTEPKKASWVIQKIFKAKKYFVEASYTEDDVLRMKTFSIKDVYLKNRGEFSKVSWRRIIWNNVGLPKWIFMGYLAAHRRLQTRDRLKRWGCVALCKPEAKTMNHLFFVCPFSKIIWASILRWLKIVKPVMDWEHELQWAEQHCRGRSAIAEIYRMMLVGSIYYIWQKGMLESFKKYRGLLKILLEV</sequence>
<keyword evidence="1" id="KW-1185">Reference proteome</keyword>
<name>A0AC58RNZ9_TOBAC</name>
<reference evidence="1" key="1">
    <citation type="journal article" date="2014" name="Nat. Commun.">
        <title>The tobacco genome sequence and its comparison with those of tomato and potato.</title>
        <authorList>
            <person name="Sierro N."/>
            <person name="Battey J.N."/>
            <person name="Ouadi S."/>
            <person name="Bakaher N."/>
            <person name="Bovet L."/>
            <person name="Willig A."/>
            <person name="Goepfert S."/>
            <person name="Peitsch M.C."/>
            <person name="Ivanov N.V."/>
        </authorList>
    </citation>
    <scope>NUCLEOTIDE SEQUENCE [LARGE SCALE GENOMIC DNA]</scope>
</reference>
<gene>
    <name evidence="2" type="primary">LOC142162058</name>
</gene>